<evidence type="ECO:0000313" key="2">
    <source>
        <dbReference type="EMBL" id="JAD67831.1"/>
    </source>
</evidence>
<dbReference type="InterPro" id="IPR042197">
    <property type="entry name" value="Apaf_helical"/>
</dbReference>
<organism evidence="2">
    <name type="scientific">Arundo donax</name>
    <name type="common">Giant reed</name>
    <name type="synonym">Donax arundinaceus</name>
    <dbReference type="NCBI Taxonomy" id="35708"/>
    <lineage>
        <taxon>Eukaryota</taxon>
        <taxon>Viridiplantae</taxon>
        <taxon>Streptophyta</taxon>
        <taxon>Embryophyta</taxon>
        <taxon>Tracheophyta</taxon>
        <taxon>Spermatophyta</taxon>
        <taxon>Magnoliopsida</taxon>
        <taxon>Liliopsida</taxon>
        <taxon>Poales</taxon>
        <taxon>Poaceae</taxon>
        <taxon>PACMAD clade</taxon>
        <taxon>Arundinoideae</taxon>
        <taxon>Arundineae</taxon>
        <taxon>Arundo</taxon>
    </lineage>
</organism>
<reference evidence="2" key="2">
    <citation type="journal article" date="2015" name="Data Brief">
        <title>Shoot transcriptome of the giant reed, Arundo donax.</title>
        <authorList>
            <person name="Barrero R.A."/>
            <person name="Guerrero F.D."/>
            <person name="Moolhuijzen P."/>
            <person name="Goolsby J.A."/>
            <person name="Tidwell J."/>
            <person name="Bellgard S.E."/>
            <person name="Bellgard M.I."/>
        </authorList>
    </citation>
    <scope>NUCLEOTIDE SEQUENCE</scope>
    <source>
        <tissue evidence="2">Shoot tissue taken approximately 20 cm above the soil surface</tissue>
    </source>
</reference>
<dbReference type="Gene3D" id="1.10.8.430">
    <property type="entry name" value="Helical domain of apoptotic protease-activating factors"/>
    <property type="match status" value="1"/>
</dbReference>
<dbReference type="InterPro" id="IPR044974">
    <property type="entry name" value="Disease_R_plants"/>
</dbReference>
<name>A0A0A9BWZ2_ARUDO</name>
<dbReference type="Pfam" id="PF00931">
    <property type="entry name" value="NB-ARC"/>
    <property type="match status" value="1"/>
</dbReference>
<accession>A0A0A9BWZ2</accession>
<dbReference type="EMBL" id="GBRH01230064">
    <property type="protein sequence ID" value="JAD67831.1"/>
    <property type="molecule type" value="Transcribed_RNA"/>
</dbReference>
<evidence type="ECO:0000259" key="1">
    <source>
        <dbReference type="Pfam" id="PF00931"/>
    </source>
</evidence>
<dbReference type="SUPFAM" id="SSF52540">
    <property type="entry name" value="P-loop containing nucleoside triphosphate hydrolases"/>
    <property type="match status" value="1"/>
</dbReference>
<dbReference type="InterPro" id="IPR027417">
    <property type="entry name" value="P-loop_NTPase"/>
</dbReference>
<dbReference type="GO" id="GO:0098542">
    <property type="term" value="P:defense response to other organism"/>
    <property type="evidence" value="ECO:0007669"/>
    <property type="project" value="TreeGrafter"/>
</dbReference>
<dbReference type="PANTHER" id="PTHR23155">
    <property type="entry name" value="DISEASE RESISTANCE PROTEIN RP"/>
    <property type="match status" value="1"/>
</dbReference>
<dbReference type="AlphaFoldDB" id="A0A0A9BWZ2"/>
<dbReference type="GO" id="GO:0043531">
    <property type="term" value="F:ADP binding"/>
    <property type="evidence" value="ECO:0007669"/>
    <property type="project" value="InterPro"/>
</dbReference>
<dbReference type="Gene3D" id="3.40.50.300">
    <property type="entry name" value="P-loop containing nucleotide triphosphate hydrolases"/>
    <property type="match status" value="1"/>
</dbReference>
<reference evidence="2" key="1">
    <citation type="submission" date="2014-09" db="EMBL/GenBank/DDBJ databases">
        <authorList>
            <person name="Magalhaes I.L.F."/>
            <person name="Oliveira U."/>
            <person name="Santos F.R."/>
            <person name="Vidigal T.H.D.A."/>
            <person name="Brescovit A.D."/>
            <person name="Santos A.J."/>
        </authorList>
    </citation>
    <scope>NUCLEOTIDE SEQUENCE</scope>
    <source>
        <tissue evidence="2">Shoot tissue taken approximately 20 cm above the soil surface</tissue>
    </source>
</reference>
<sequence>MGKTTLAQTICEQGEVVKDFKIIWVTVSTSFDATLVTRKMLESVNSETPKTDSLEALQQSLKDKLKSVNKFLLILDDVWEEEKRNEWEKLFAPLRMGKSGSKILLTTRMESVAAVAANIMGVERESLTLEVLQEDENLELFTHHVFSGLNSQDYYNQLKFIGEQIARKLGGCPLITKVVRGHLQGSMTPEFWDTFLHEGLNDFKGNADDIMNVLRLSYYHLPTELQTCFRYCSIYTGL</sequence>
<proteinExistence type="predicted"/>
<dbReference type="InterPro" id="IPR002182">
    <property type="entry name" value="NB-ARC"/>
</dbReference>
<dbReference type="PANTHER" id="PTHR23155:SF1045">
    <property type="entry name" value="OS12G0204800 PROTEIN"/>
    <property type="match status" value="1"/>
</dbReference>
<protein>
    <recommendedName>
        <fullName evidence="1">NB-ARC domain-containing protein</fullName>
    </recommendedName>
</protein>
<feature type="domain" description="NB-ARC" evidence="1">
    <location>
        <begin position="1"/>
        <end position="147"/>
    </location>
</feature>